<dbReference type="PANTHER" id="PTHR34406">
    <property type="entry name" value="PROTEIN YCEI"/>
    <property type="match status" value="1"/>
</dbReference>
<gene>
    <name evidence="2" type="primary">yceI_22</name>
    <name evidence="2" type="ORF">GALL_285180</name>
</gene>
<sequence>MAASSMTRAPLVRWGAWLGVGLAIIALSACAALHGLTRQQDRAYASVPPGRYVIDPRHCSVIFSVDHLGFSDFTMRFDRVAGHLRWPAGGIAQATAQAHVDTSSIDTNDAELDAALRSATMLDGARHPTIDWSASGWQPTGRDHGDLAGVLALGRYREPLVLHVRFNGYGVDPVTGKATLGFSATGSFSRARLGLRAWPGFVGDVVHLRIEAEFVAAS</sequence>
<organism evidence="2">
    <name type="scientific">mine drainage metagenome</name>
    <dbReference type="NCBI Taxonomy" id="410659"/>
    <lineage>
        <taxon>unclassified sequences</taxon>
        <taxon>metagenomes</taxon>
        <taxon>ecological metagenomes</taxon>
    </lineage>
</organism>
<dbReference type="SMART" id="SM00867">
    <property type="entry name" value="YceI"/>
    <property type="match status" value="1"/>
</dbReference>
<evidence type="ECO:0000259" key="1">
    <source>
        <dbReference type="SMART" id="SM00867"/>
    </source>
</evidence>
<dbReference type="EMBL" id="MLJW01000324">
    <property type="protein sequence ID" value="OIQ89591.1"/>
    <property type="molecule type" value="Genomic_DNA"/>
</dbReference>
<reference evidence="2" key="1">
    <citation type="submission" date="2016-10" db="EMBL/GenBank/DDBJ databases">
        <title>Sequence of Gallionella enrichment culture.</title>
        <authorList>
            <person name="Poehlein A."/>
            <person name="Muehling M."/>
            <person name="Daniel R."/>
        </authorList>
    </citation>
    <scope>NUCLEOTIDE SEQUENCE</scope>
</reference>
<dbReference type="InterPro" id="IPR007372">
    <property type="entry name" value="Lipid/polyisoprenoid-bd_YceI"/>
</dbReference>
<feature type="domain" description="Lipid/polyisoprenoid-binding YceI-like" evidence="1">
    <location>
        <begin position="51"/>
        <end position="215"/>
    </location>
</feature>
<dbReference type="SUPFAM" id="SSF101874">
    <property type="entry name" value="YceI-like"/>
    <property type="match status" value="1"/>
</dbReference>
<accession>A0A1J5RC42</accession>
<dbReference type="Gene3D" id="2.40.128.110">
    <property type="entry name" value="Lipid/polyisoprenoid-binding, YceI-like"/>
    <property type="match status" value="1"/>
</dbReference>
<proteinExistence type="predicted"/>
<comment type="caution">
    <text evidence="2">The sequence shown here is derived from an EMBL/GenBank/DDBJ whole genome shotgun (WGS) entry which is preliminary data.</text>
</comment>
<dbReference type="Pfam" id="PF04264">
    <property type="entry name" value="YceI"/>
    <property type="match status" value="1"/>
</dbReference>
<dbReference type="InterPro" id="IPR036761">
    <property type="entry name" value="TTHA0802/YceI-like_sf"/>
</dbReference>
<dbReference type="PANTHER" id="PTHR34406:SF1">
    <property type="entry name" value="PROTEIN YCEI"/>
    <property type="match status" value="1"/>
</dbReference>
<dbReference type="AlphaFoldDB" id="A0A1J5RC42"/>
<protein>
    <submittedName>
        <fullName evidence="2">Protein YceI</fullName>
    </submittedName>
</protein>
<name>A0A1J5RC42_9ZZZZ</name>
<evidence type="ECO:0000313" key="2">
    <source>
        <dbReference type="EMBL" id="OIQ89591.1"/>
    </source>
</evidence>